<accession>A0A9Q3GQN3</accession>
<evidence type="ECO:0000256" key="1">
    <source>
        <dbReference type="SAM" id="MobiDB-lite"/>
    </source>
</evidence>
<organism evidence="2 3">
    <name type="scientific">Austropuccinia psidii MF-1</name>
    <dbReference type="NCBI Taxonomy" id="1389203"/>
    <lineage>
        <taxon>Eukaryota</taxon>
        <taxon>Fungi</taxon>
        <taxon>Dikarya</taxon>
        <taxon>Basidiomycota</taxon>
        <taxon>Pucciniomycotina</taxon>
        <taxon>Pucciniomycetes</taxon>
        <taxon>Pucciniales</taxon>
        <taxon>Sphaerophragmiaceae</taxon>
        <taxon>Austropuccinia</taxon>
    </lineage>
</organism>
<dbReference type="EMBL" id="AVOT02004488">
    <property type="protein sequence ID" value="MBW0476498.1"/>
    <property type="molecule type" value="Genomic_DNA"/>
</dbReference>
<feature type="compositionally biased region" description="Acidic residues" evidence="1">
    <location>
        <begin position="17"/>
        <end position="35"/>
    </location>
</feature>
<protein>
    <submittedName>
        <fullName evidence="2">Uncharacterized protein</fullName>
    </submittedName>
</protein>
<evidence type="ECO:0000313" key="3">
    <source>
        <dbReference type="Proteomes" id="UP000765509"/>
    </source>
</evidence>
<reference evidence="2" key="1">
    <citation type="submission" date="2021-03" db="EMBL/GenBank/DDBJ databases">
        <title>Draft genome sequence of rust myrtle Austropuccinia psidii MF-1, a brazilian biotype.</title>
        <authorList>
            <person name="Quecine M.C."/>
            <person name="Pachon D.M.R."/>
            <person name="Bonatelli M.L."/>
            <person name="Correr F.H."/>
            <person name="Franceschini L.M."/>
            <person name="Leite T.F."/>
            <person name="Margarido G.R.A."/>
            <person name="Almeida C.A."/>
            <person name="Ferrarezi J.A."/>
            <person name="Labate C.A."/>
        </authorList>
    </citation>
    <scope>NUCLEOTIDE SEQUENCE</scope>
    <source>
        <strain evidence="2">MF-1</strain>
    </source>
</reference>
<feature type="region of interest" description="Disordered" evidence="1">
    <location>
        <begin position="1"/>
        <end position="63"/>
    </location>
</feature>
<comment type="caution">
    <text evidence="2">The sequence shown here is derived from an EMBL/GenBank/DDBJ whole genome shotgun (WGS) entry which is preliminary data.</text>
</comment>
<name>A0A9Q3GQN3_9BASI</name>
<gene>
    <name evidence="2" type="ORF">O181_016213</name>
</gene>
<evidence type="ECO:0000313" key="2">
    <source>
        <dbReference type="EMBL" id="MBW0476498.1"/>
    </source>
</evidence>
<dbReference type="Proteomes" id="UP000765509">
    <property type="component" value="Unassembled WGS sequence"/>
</dbReference>
<feature type="compositionally biased region" description="Polar residues" evidence="1">
    <location>
        <begin position="54"/>
        <end position="63"/>
    </location>
</feature>
<keyword evidence="3" id="KW-1185">Reference proteome</keyword>
<feature type="compositionally biased region" description="Basic and acidic residues" evidence="1">
    <location>
        <begin position="1"/>
        <end position="13"/>
    </location>
</feature>
<sequence>MKEQHHPGRKEEGQECSSEDGEEKENFVEEEEADGTEGVPVPVGEFQGIGGPTLAQSDQLVSHQSEPSLLAIMKQMTQIIANIQEDSSSES</sequence>
<proteinExistence type="predicted"/>
<dbReference type="AlphaFoldDB" id="A0A9Q3GQN3"/>